<evidence type="ECO:0000313" key="5">
    <source>
        <dbReference type="Proteomes" id="UP000747399"/>
    </source>
</evidence>
<dbReference type="PANTHER" id="PTHR12302">
    <property type="entry name" value="EBNA2 BINDING PROTEIN P100"/>
    <property type="match status" value="1"/>
</dbReference>
<feature type="compositionally biased region" description="Pro residues" evidence="1">
    <location>
        <begin position="221"/>
        <end position="328"/>
    </location>
</feature>
<sequence length="397" mass="41586">MAISFAPVLITLAALLPLGVWAQQNNNITGQARAVDGDTLAFKTDRVRLYGIDAPESAQYCLDALNVSYACGNVSKQALASKIGNSTLTCIVKDIDFYGRSVSICGLTSATGAFEDVNAWLVSNGYAVAYRQFSKKYVPQEDQARAARLGIWQGKFQMPWDWRNSDSPPPPKPSPTPPGVASPPLLKVSPPLSQPPPLGKPPPPQSSKPPASSSPPLAVKPSPPVAKLPPPSLLPPPSVKLPPPVIKSPPPLQSPPLRPPLPVVKPPPSPSPPPPPSPFPPPPPSPSPPPPPSPSPPPPPSPSPPPPPSPSPPPPPSPTPIRRPPLPSLPSTCGDPIPMCPTGPAIKGNIASSGEKIYHVPSGKYYDSVCISLKSGERFFCTEAEAQAAGWRPASQR</sequence>
<dbReference type="InterPro" id="IPR016071">
    <property type="entry name" value="Staphylococal_nuclease_OB-fold"/>
</dbReference>
<dbReference type="EMBL" id="BNCO01000021">
    <property type="protein sequence ID" value="GIL55565.1"/>
    <property type="molecule type" value="Genomic_DNA"/>
</dbReference>
<dbReference type="InterPro" id="IPR035437">
    <property type="entry name" value="SNase_OB-fold_sf"/>
</dbReference>
<gene>
    <name evidence="4" type="ORF">Vafri_11122</name>
</gene>
<feature type="chain" id="PRO_5035174204" description="TNase-like domain-containing protein" evidence="2">
    <location>
        <begin position="23"/>
        <end position="397"/>
    </location>
</feature>
<dbReference type="Proteomes" id="UP000747399">
    <property type="component" value="Unassembled WGS sequence"/>
</dbReference>
<feature type="signal peptide" evidence="2">
    <location>
        <begin position="1"/>
        <end position="22"/>
    </location>
</feature>
<dbReference type="AlphaFoldDB" id="A0A8J4B724"/>
<keyword evidence="5" id="KW-1185">Reference proteome</keyword>
<accession>A0A8J4B724</accession>
<evidence type="ECO:0000256" key="2">
    <source>
        <dbReference type="SAM" id="SignalP"/>
    </source>
</evidence>
<keyword evidence="2" id="KW-0732">Signal</keyword>
<feature type="region of interest" description="Disordered" evidence="1">
    <location>
        <begin position="160"/>
        <end position="343"/>
    </location>
</feature>
<evidence type="ECO:0000259" key="3">
    <source>
        <dbReference type="PROSITE" id="PS50830"/>
    </source>
</evidence>
<dbReference type="Pfam" id="PF00565">
    <property type="entry name" value="SNase"/>
    <property type="match status" value="1"/>
</dbReference>
<evidence type="ECO:0000313" key="4">
    <source>
        <dbReference type="EMBL" id="GIL55565.1"/>
    </source>
</evidence>
<feature type="domain" description="TNase-like" evidence="3">
    <location>
        <begin position="33"/>
        <end position="154"/>
    </location>
</feature>
<comment type="caution">
    <text evidence="4">The sequence shown here is derived from an EMBL/GenBank/DDBJ whole genome shotgun (WGS) entry which is preliminary data.</text>
</comment>
<feature type="compositionally biased region" description="Pro residues" evidence="1">
    <location>
        <begin position="192"/>
        <end position="207"/>
    </location>
</feature>
<protein>
    <recommendedName>
        <fullName evidence="3">TNase-like domain-containing protein</fullName>
    </recommendedName>
</protein>
<dbReference type="PANTHER" id="PTHR12302:SF26">
    <property type="entry name" value="BLR1266 PROTEIN"/>
    <property type="match status" value="1"/>
</dbReference>
<feature type="compositionally biased region" description="Low complexity" evidence="1">
    <location>
        <begin position="182"/>
        <end position="191"/>
    </location>
</feature>
<reference evidence="4" key="1">
    <citation type="journal article" date="2021" name="Proc. Natl. Acad. Sci. U.S.A.">
        <title>Three genomes in the algal genus Volvox reveal the fate of a haploid sex-determining region after a transition to homothallism.</title>
        <authorList>
            <person name="Yamamoto K."/>
            <person name="Hamaji T."/>
            <person name="Kawai-Toyooka H."/>
            <person name="Matsuzaki R."/>
            <person name="Takahashi F."/>
            <person name="Nishimura Y."/>
            <person name="Kawachi M."/>
            <person name="Noguchi H."/>
            <person name="Minakuchi Y."/>
            <person name="Umen J.G."/>
            <person name="Toyoda A."/>
            <person name="Nozaki H."/>
        </authorList>
    </citation>
    <scope>NUCLEOTIDE SEQUENCE</scope>
    <source>
        <strain evidence="4">NIES-3780</strain>
    </source>
</reference>
<name>A0A8J4B724_9CHLO</name>
<feature type="compositionally biased region" description="Pro residues" evidence="1">
    <location>
        <begin position="167"/>
        <end position="181"/>
    </location>
</feature>
<dbReference type="PROSITE" id="PS50830">
    <property type="entry name" value="TNASE_3"/>
    <property type="match status" value="1"/>
</dbReference>
<proteinExistence type="predicted"/>
<dbReference type="Gene3D" id="2.40.50.90">
    <property type="match status" value="1"/>
</dbReference>
<dbReference type="SMART" id="SM00318">
    <property type="entry name" value="SNc"/>
    <property type="match status" value="1"/>
</dbReference>
<dbReference type="SUPFAM" id="SSF50199">
    <property type="entry name" value="Staphylococcal nuclease"/>
    <property type="match status" value="1"/>
</dbReference>
<organism evidence="4 5">
    <name type="scientific">Volvox africanus</name>
    <dbReference type="NCBI Taxonomy" id="51714"/>
    <lineage>
        <taxon>Eukaryota</taxon>
        <taxon>Viridiplantae</taxon>
        <taxon>Chlorophyta</taxon>
        <taxon>core chlorophytes</taxon>
        <taxon>Chlorophyceae</taxon>
        <taxon>CS clade</taxon>
        <taxon>Chlamydomonadales</taxon>
        <taxon>Volvocaceae</taxon>
        <taxon>Volvox</taxon>
    </lineage>
</organism>
<evidence type="ECO:0000256" key="1">
    <source>
        <dbReference type="SAM" id="MobiDB-lite"/>
    </source>
</evidence>
<feature type="compositionally biased region" description="Low complexity" evidence="1">
    <location>
        <begin position="208"/>
        <end position="220"/>
    </location>
</feature>